<reference evidence="3 4" key="1">
    <citation type="submission" date="2023-01" db="EMBL/GenBank/DDBJ databases">
        <title>Analysis of 21 Apiospora genomes using comparative genomics revels a genus with tremendous synthesis potential of carbohydrate active enzymes and secondary metabolites.</title>
        <authorList>
            <person name="Sorensen T."/>
        </authorList>
    </citation>
    <scope>NUCLEOTIDE SEQUENCE [LARGE SCALE GENOMIC DNA]</scope>
    <source>
        <strain evidence="3 4">CBS 135458</strain>
    </source>
</reference>
<evidence type="ECO:0000256" key="1">
    <source>
        <dbReference type="SAM" id="MobiDB-lite"/>
    </source>
</evidence>
<protein>
    <submittedName>
        <fullName evidence="3">Uncharacterized protein</fullName>
    </submittedName>
</protein>
<evidence type="ECO:0000313" key="3">
    <source>
        <dbReference type="EMBL" id="KAK8086641.1"/>
    </source>
</evidence>
<dbReference type="RefSeq" id="XP_066721165.1">
    <property type="nucleotide sequence ID" value="XM_066853024.1"/>
</dbReference>
<keyword evidence="4" id="KW-1185">Reference proteome</keyword>
<evidence type="ECO:0000256" key="2">
    <source>
        <dbReference type="SAM" id="Phobius"/>
    </source>
</evidence>
<keyword evidence="2" id="KW-0812">Transmembrane</keyword>
<evidence type="ECO:0000313" key="4">
    <source>
        <dbReference type="Proteomes" id="UP001480595"/>
    </source>
</evidence>
<dbReference type="GeneID" id="92086087"/>
<organism evidence="3 4">
    <name type="scientific">Apiospora phragmitis</name>
    <dbReference type="NCBI Taxonomy" id="2905665"/>
    <lineage>
        <taxon>Eukaryota</taxon>
        <taxon>Fungi</taxon>
        <taxon>Dikarya</taxon>
        <taxon>Ascomycota</taxon>
        <taxon>Pezizomycotina</taxon>
        <taxon>Sordariomycetes</taxon>
        <taxon>Xylariomycetidae</taxon>
        <taxon>Amphisphaeriales</taxon>
        <taxon>Apiosporaceae</taxon>
        <taxon>Apiospora</taxon>
    </lineage>
</organism>
<keyword evidence="2" id="KW-0472">Membrane</keyword>
<dbReference type="Proteomes" id="UP001480595">
    <property type="component" value="Unassembled WGS sequence"/>
</dbReference>
<feature type="transmembrane region" description="Helical" evidence="2">
    <location>
        <begin position="34"/>
        <end position="58"/>
    </location>
</feature>
<comment type="caution">
    <text evidence="3">The sequence shown here is derived from an EMBL/GenBank/DDBJ whole genome shotgun (WGS) entry which is preliminary data.</text>
</comment>
<feature type="transmembrane region" description="Helical" evidence="2">
    <location>
        <begin position="525"/>
        <end position="554"/>
    </location>
</feature>
<feature type="transmembrane region" description="Helical" evidence="2">
    <location>
        <begin position="108"/>
        <end position="128"/>
    </location>
</feature>
<feature type="region of interest" description="Disordered" evidence="1">
    <location>
        <begin position="658"/>
        <end position="681"/>
    </location>
</feature>
<keyword evidence="2" id="KW-1133">Transmembrane helix</keyword>
<name>A0ABR1WU13_9PEZI</name>
<gene>
    <name evidence="3" type="ORF">PG994_001615</name>
</gene>
<dbReference type="EMBL" id="JAQQWL010000002">
    <property type="protein sequence ID" value="KAK8086641.1"/>
    <property type="molecule type" value="Genomic_DNA"/>
</dbReference>
<accession>A0ABR1WU13</accession>
<sequence>MDSSGQVYLGVWTNWSLGPAAGASLTMTREQGNLLIAFTALFVPFVASRFWRIFAILFHQCYSTPHPRDTIHHQRQVVLRNATSPESGLISFLRLLWAWRGQRPWLRVLPIALFALLSIVAFTVAGGFSSKIATTGEVLLKGDSCRASYLLVSTNMTEVNLSRSHASTFINNMASYAQQCYSKQSSGQILECAKFVTRTIPTATMDYNASCPFKSGICRRDNSNIRFDTGHLDSNRVFGLNLGEDSSLTFRYVLQCAPLATEGRSETITVSNQNFTTYNYGPHLSARNDTQSRNFTHLVPDIETQYSPIKLGLVKTINFLLTYRSFSMFQGSFNPRESDFKPDPDLIRRDGDVSLAFLSGNGVYLFSRTDDDWYKATVNTATLSSASNPDQALYRPEEAASPLGCVQQFQYCRDPTKGQCGSLLIWTYFNLMPIATSLKGVIDTLGPTSLAPQTFLQQGMLSRIQENQWQLDVERWWQIVLAGFQATFVNTAQGSGLFGTVKPENEHDWEFCRNQKIRSAEHASFSILGLALTYSAGAIIIIISFIIAPILGLLQKYDRYNKYAYLEWEGDTAIQLHRVAQDELGHGHWSRCDETIPITQPDDLLAPLDLSDPKHPCWLVPLGQGLTPSEGSSKQSAESSSGHTYVEVRRACSDAHALDGNHSYGLEEELDDHQNRPNTAP</sequence>
<proteinExistence type="predicted"/>